<name>A0A1M5DGE4_9HYPH</name>
<proteinExistence type="predicted"/>
<gene>
    <name evidence="2" type="ORF">SAMN02745223_03227</name>
</gene>
<dbReference type="Gene3D" id="3.40.630.30">
    <property type="match status" value="1"/>
</dbReference>
<dbReference type="PROSITE" id="PS51186">
    <property type="entry name" value="GNAT"/>
    <property type="match status" value="1"/>
</dbReference>
<evidence type="ECO:0000313" key="2">
    <source>
        <dbReference type="EMBL" id="SHF66099.1"/>
    </source>
</evidence>
<sequence>MGASVEIRRMGEDEIGELVALLEQSWVENWGPHVDAAGRARFAAERPAKGYVEACWRDIDVGVRDGRIVGMSHIEGDYLHAIHVSSDAWGSGVGAQLMARAEAAGTRRLEVRGFNMRARAFYARRGWRETGVSAGTEMGTPVETVAMERG</sequence>
<dbReference type="SUPFAM" id="SSF55729">
    <property type="entry name" value="Acyl-CoA N-acyltransferases (Nat)"/>
    <property type="match status" value="1"/>
</dbReference>
<reference evidence="2 3" key="1">
    <citation type="submission" date="2016-11" db="EMBL/GenBank/DDBJ databases">
        <authorList>
            <person name="Jaros S."/>
            <person name="Januszkiewicz K."/>
            <person name="Wedrychowicz H."/>
        </authorList>
    </citation>
    <scope>NUCLEOTIDE SEQUENCE [LARGE SCALE GENOMIC DNA]</scope>
    <source>
        <strain evidence="2 3">DSM 17137</strain>
    </source>
</reference>
<dbReference type="AlphaFoldDB" id="A0A1M5DGE4"/>
<dbReference type="InterPro" id="IPR000182">
    <property type="entry name" value="GNAT_dom"/>
</dbReference>
<organism evidence="2 3">
    <name type="scientific">Devosia limi DSM 17137</name>
    <dbReference type="NCBI Taxonomy" id="1121477"/>
    <lineage>
        <taxon>Bacteria</taxon>
        <taxon>Pseudomonadati</taxon>
        <taxon>Pseudomonadota</taxon>
        <taxon>Alphaproteobacteria</taxon>
        <taxon>Hyphomicrobiales</taxon>
        <taxon>Devosiaceae</taxon>
        <taxon>Devosia</taxon>
    </lineage>
</organism>
<accession>A0A1M5DGE4</accession>
<dbReference type="CDD" id="cd04301">
    <property type="entry name" value="NAT_SF"/>
    <property type="match status" value="1"/>
</dbReference>
<evidence type="ECO:0000259" key="1">
    <source>
        <dbReference type="PROSITE" id="PS51186"/>
    </source>
</evidence>
<dbReference type="RefSeq" id="WP_072866591.1">
    <property type="nucleotide sequence ID" value="NZ_FQVC01000011.1"/>
</dbReference>
<protein>
    <submittedName>
        <fullName evidence="2">N-acetylglutamate synthase, GNAT family</fullName>
    </submittedName>
</protein>
<evidence type="ECO:0000313" key="3">
    <source>
        <dbReference type="Proteomes" id="UP000184533"/>
    </source>
</evidence>
<dbReference type="Pfam" id="PF00583">
    <property type="entry name" value="Acetyltransf_1"/>
    <property type="match status" value="1"/>
</dbReference>
<dbReference type="InterPro" id="IPR016181">
    <property type="entry name" value="Acyl_CoA_acyltransferase"/>
</dbReference>
<dbReference type="Proteomes" id="UP000184533">
    <property type="component" value="Unassembled WGS sequence"/>
</dbReference>
<dbReference type="EMBL" id="FQVC01000011">
    <property type="protein sequence ID" value="SHF66099.1"/>
    <property type="molecule type" value="Genomic_DNA"/>
</dbReference>
<feature type="domain" description="N-acetyltransferase" evidence="1">
    <location>
        <begin position="5"/>
        <end position="150"/>
    </location>
</feature>
<dbReference type="GO" id="GO:0016747">
    <property type="term" value="F:acyltransferase activity, transferring groups other than amino-acyl groups"/>
    <property type="evidence" value="ECO:0007669"/>
    <property type="project" value="InterPro"/>
</dbReference>